<dbReference type="Pfam" id="PF07282">
    <property type="entry name" value="Cas12f1-like_TNB"/>
    <property type="match status" value="1"/>
</dbReference>
<reference evidence="3 4" key="1">
    <citation type="journal article" date="2012" name="J. Bacteriol.">
        <title>Complete genome sequence of strain 1860, a crenarchaeon of the genus pyrobaculum able to grow with various electron acceptors.</title>
        <authorList>
            <person name="Mardanov A.V."/>
            <person name="Gumerov V.M."/>
            <person name="Slobodkina G.B."/>
            <person name="Beletsky A.V."/>
            <person name="Bonch-Osmolovskaya E.A."/>
            <person name="Ravin N.V."/>
            <person name="Skryabin K.G."/>
        </authorList>
    </citation>
    <scope>NUCLEOTIDE SEQUENCE [LARGE SCALE GENOMIC DNA]</scope>
    <source>
        <strain evidence="3 4">1860</strain>
    </source>
</reference>
<dbReference type="GO" id="GO:0003677">
    <property type="term" value="F:DNA binding"/>
    <property type="evidence" value="ECO:0007669"/>
    <property type="project" value="UniProtKB-KW"/>
</dbReference>
<proteinExistence type="predicted"/>
<dbReference type="InterPro" id="IPR010095">
    <property type="entry name" value="Cas12f1-like_TNB"/>
</dbReference>
<evidence type="ECO:0000313" key="4">
    <source>
        <dbReference type="Proteomes" id="UP000005867"/>
    </source>
</evidence>
<gene>
    <name evidence="3" type="ORF">P186_0574</name>
</gene>
<dbReference type="STRING" id="1104324.P186_0574"/>
<evidence type="ECO:0000313" key="3">
    <source>
        <dbReference type="EMBL" id="AET32026.1"/>
    </source>
</evidence>
<dbReference type="KEGG" id="pyr:P186_0574"/>
<evidence type="ECO:0000256" key="1">
    <source>
        <dbReference type="ARBA" id="ARBA00023125"/>
    </source>
</evidence>
<feature type="domain" description="Cas12f1-like TNB" evidence="2">
    <location>
        <begin position="39"/>
        <end position="98"/>
    </location>
</feature>
<name>G7VHC3_9CREN</name>
<dbReference type="GeneID" id="43500876"/>
<protein>
    <submittedName>
        <fullName evidence="3">Putative transposase</fullName>
    </submittedName>
</protein>
<dbReference type="Proteomes" id="UP000005867">
    <property type="component" value="Chromosome"/>
</dbReference>
<dbReference type="RefSeq" id="WP_014287854.1">
    <property type="nucleotide sequence ID" value="NC_016645.1"/>
</dbReference>
<dbReference type="BioCyc" id="PSP1104324:GJSN-564-MONOMER"/>
<keyword evidence="1" id="KW-0238">DNA-binding</keyword>
<dbReference type="eggNOG" id="arCOG00679">
    <property type="taxonomic scope" value="Archaea"/>
</dbReference>
<dbReference type="HOGENOM" id="CLU_136006_0_0_2"/>
<dbReference type="EMBL" id="CP003098">
    <property type="protein sequence ID" value="AET32026.1"/>
    <property type="molecule type" value="Genomic_DNA"/>
</dbReference>
<dbReference type="AlphaFoldDB" id="G7VHC3"/>
<keyword evidence="4" id="KW-1185">Reference proteome</keyword>
<sequence length="166" mass="18451">MIFVTEDLGEKPQEEMVEDKRSPQLKHRIKQTPMKAVVDKTADKAAERGLRLVLVSSYRNSKTCPVHGEEMSFPLGSKTGLCPRGHWVHRDVAAVLNIMRRAAERLEPRYAEAVKRALSAVDVKALGEWSRSALEAERVSQTKRPAVLARASPMTPVHEGGGRGCR</sequence>
<organism evidence="3 4">
    <name type="scientific">Pyrobaculum ferrireducens</name>
    <dbReference type="NCBI Taxonomy" id="1104324"/>
    <lineage>
        <taxon>Archaea</taxon>
        <taxon>Thermoproteota</taxon>
        <taxon>Thermoprotei</taxon>
        <taxon>Thermoproteales</taxon>
        <taxon>Thermoproteaceae</taxon>
        <taxon>Pyrobaculum</taxon>
    </lineage>
</organism>
<evidence type="ECO:0000259" key="2">
    <source>
        <dbReference type="Pfam" id="PF07282"/>
    </source>
</evidence>
<accession>G7VHC3</accession>